<reference evidence="4" key="1">
    <citation type="journal article" date="2019" name="Int. J. Syst. Evol. Microbiol.">
        <title>The Global Catalogue of Microorganisms (GCM) 10K type strain sequencing project: providing services to taxonomists for standard genome sequencing and annotation.</title>
        <authorList>
            <consortium name="The Broad Institute Genomics Platform"/>
            <consortium name="The Broad Institute Genome Sequencing Center for Infectious Disease"/>
            <person name="Wu L."/>
            <person name="Ma J."/>
        </authorList>
    </citation>
    <scope>NUCLEOTIDE SEQUENCE [LARGE SCALE GENOMIC DNA]</scope>
    <source>
        <strain evidence="4">KCTC 23314</strain>
    </source>
</reference>
<feature type="domain" description="Death" evidence="2">
    <location>
        <begin position="1"/>
        <end position="57"/>
    </location>
</feature>
<dbReference type="Gene3D" id="3.40.1360.10">
    <property type="match status" value="1"/>
</dbReference>
<feature type="compositionally biased region" description="Basic and acidic residues" evidence="1">
    <location>
        <begin position="1"/>
        <end position="17"/>
    </location>
</feature>
<feature type="region of interest" description="Disordered" evidence="1">
    <location>
        <begin position="1"/>
        <end position="23"/>
    </location>
</feature>
<sequence>MDWTDTPRGRDRRERQAARPVPQQLPLLAPAQRALLRRWAGSDSPERRRSTLLAAIRGERIEDAEALSELLLREGWIARREQLVGGRWQWETLVWRELPRLQALLDVSSPRRRKDQRALQLAQAQDWLQARSDAVGADALDPDLLDELAAALAQLVQDTTLRPDLLAARLGLLRAVAAWHDDAAQGTRRDFALRAGGDTKALTQADWRWLESQFDLERLRIARFAPMLWLAGALRLQWQAQAVDLAPLHCLGLPLADVLRADAATGPARWWLIENRASFERQAQLRRPGLALAWLPGRPSLAWLQTMDRLLTLAPAPAWISADIDPAGVDIACTAGALWDQRGLDWVPHEMNASRLLDTAQHWPLNPHDHRLLDRLARRDTVPEALRALCDSMRQTGRKAEQEAWL</sequence>
<evidence type="ECO:0000313" key="3">
    <source>
        <dbReference type="EMBL" id="GHC80738.1"/>
    </source>
</evidence>
<dbReference type="Proteomes" id="UP000626210">
    <property type="component" value="Unassembled WGS sequence"/>
</dbReference>
<evidence type="ECO:0000259" key="2">
    <source>
        <dbReference type="PROSITE" id="PS50017"/>
    </source>
</evidence>
<dbReference type="EMBL" id="BMYK01000005">
    <property type="protein sequence ID" value="GHC80738.1"/>
    <property type="molecule type" value="Genomic_DNA"/>
</dbReference>
<protein>
    <recommendedName>
        <fullName evidence="2">Death domain-containing protein</fullName>
    </recommendedName>
</protein>
<dbReference type="InterPro" id="IPR000488">
    <property type="entry name" value="Death_dom"/>
</dbReference>
<evidence type="ECO:0000256" key="1">
    <source>
        <dbReference type="SAM" id="MobiDB-lite"/>
    </source>
</evidence>
<dbReference type="RefSeq" id="WP_189687048.1">
    <property type="nucleotide sequence ID" value="NZ_BMYK01000005.1"/>
</dbReference>
<accession>A0ABQ3G1Q1</accession>
<dbReference type="InterPro" id="IPR036078">
    <property type="entry name" value="Spo11/TopoVI_A_sf"/>
</dbReference>
<evidence type="ECO:0000313" key="4">
    <source>
        <dbReference type="Proteomes" id="UP000626210"/>
    </source>
</evidence>
<proteinExistence type="predicted"/>
<organism evidence="3 4">
    <name type="scientific">Pseudorhodoferax aquiterrae</name>
    <dbReference type="NCBI Taxonomy" id="747304"/>
    <lineage>
        <taxon>Bacteria</taxon>
        <taxon>Pseudomonadati</taxon>
        <taxon>Pseudomonadota</taxon>
        <taxon>Betaproteobacteria</taxon>
        <taxon>Burkholderiales</taxon>
        <taxon>Comamonadaceae</taxon>
    </lineage>
</organism>
<comment type="caution">
    <text evidence="3">The sequence shown here is derived from an EMBL/GenBank/DDBJ whole genome shotgun (WGS) entry which is preliminary data.</text>
</comment>
<dbReference type="PROSITE" id="PS50017">
    <property type="entry name" value="DEATH_DOMAIN"/>
    <property type="match status" value="1"/>
</dbReference>
<name>A0ABQ3G1Q1_9BURK</name>
<dbReference type="SUPFAM" id="SSF56726">
    <property type="entry name" value="DNA topoisomerase IV, alpha subunit"/>
    <property type="match status" value="1"/>
</dbReference>
<gene>
    <name evidence="3" type="ORF">GCM10007320_22640</name>
</gene>
<keyword evidence="4" id="KW-1185">Reference proteome</keyword>